<evidence type="ECO:0000256" key="2">
    <source>
        <dbReference type="ARBA" id="ARBA00022723"/>
    </source>
</evidence>
<dbReference type="Pfam" id="PF01930">
    <property type="entry name" value="Cas_Cas4"/>
    <property type="match status" value="1"/>
</dbReference>
<dbReference type="NCBIfam" id="TIGR00372">
    <property type="entry name" value="cas4"/>
    <property type="match status" value="1"/>
</dbReference>
<comment type="function">
    <text evidence="9">CRISPR (clustered regularly interspaced short palindromic repeat) is an adaptive immune system that provides protection against mobile genetic elements (viruses, transposable elements and conjugative plasmids). CRISPR clusters contain sequences complementary to antecedent mobile elements and target invading nucleic acids. CRISPR clusters are transcribed and processed into CRISPR RNA (crRNA).</text>
</comment>
<keyword evidence="1 9" id="KW-0540">Nuclease</keyword>
<keyword evidence="4 9" id="KW-0269">Exonuclease</keyword>
<comment type="cofactor">
    <cofactor evidence="9">
        <name>Mg(2+)</name>
        <dbReference type="ChEBI" id="CHEBI:18420"/>
    </cofactor>
    <cofactor evidence="9">
        <name>Mn(2+)</name>
        <dbReference type="ChEBI" id="CHEBI:29035"/>
    </cofactor>
    <text evidence="9">Mg(2+) or Mn(2+) required for ssDNA cleavage activity.</text>
</comment>
<keyword evidence="12" id="KW-1185">Reference proteome</keyword>
<evidence type="ECO:0000256" key="5">
    <source>
        <dbReference type="ARBA" id="ARBA00023004"/>
    </source>
</evidence>
<keyword evidence="8 9" id="KW-0464">Manganese</keyword>
<evidence type="ECO:0000256" key="3">
    <source>
        <dbReference type="ARBA" id="ARBA00022801"/>
    </source>
</evidence>
<dbReference type="InterPro" id="IPR013343">
    <property type="entry name" value="CRISPR-assoc_prot_Cas4"/>
</dbReference>
<keyword evidence="3 9" id="KW-0378">Hydrolase</keyword>
<dbReference type="GO" id="GO:0004527">
    <property type="term" value="F:exonuclease activity"/>
    <property type="evidence" value="ECO:0007669"/>
    <property type="project" value="UniProtKB-KW"/>
</dbReference>
<dbReference type="PANTHER" id="PTHR37168:SF1">
    <property type="entry name" value="CRISPR-ASSOCIATED EXONUCLEASE CAS4"/>
    <property type="match status" value="1"/>
</dbReference>
<dbReference type="STRING" id="1069081.SAMN05660197_0648"/>
<name>A0A1W1WRP0_9BACT</name>
<protein>
    <recommendedName>
        <fullName evidence="9">CRISPR-associated exonuclease Cas4</fullName>
        <ecNumber evidence="9">3.1.12.1</ecNumber>
    </recommendedName>
</protein>
<comment type="similarity">
    <text evidence="9">Belongs to the CRISPR-associated exonuclease Cas4 family.</text>
</comment>
<dbReference type="OrthoDB" id="9794720at2"/>
<dbReference type="Proteomes" id="UP000192602">
    <property type="component" value="Unassembled WGS sequence"/>
</dbReference>
<dbReference type="AlphaFoldDB" id="A0A1W1WRP0"/>
<evidence type="ECO:0000256" key="7">
    <source>
        <dbReference type="ARBA" id="ARBA00023118"/>
    </source>
</evidence>
<evidence type="ECO:0000256" key="8">
    <source>
        <dbReference type="ARBA" id="ARBA00023211"/>
    </source>
</evidence>
<dbReference type="InterPro" id="IPR022765">
    <property type="entry name" value="Dna2/Cas4_DUF83"/>
</dbReference>
<evidence type="ECO:0000256" key="6">
    <source>
        <dbReference type="ARBA" id="ARBA00023014"/>
    </source>
</evidence>
<dbReference type="RefSeq" id="WP_084275132.1">
    <property type="nucleotide sequence ID" value="NZ_AP026671.1"/>
</dbReference>
<reference evidence="12" key="1">
    <citation type="submission" date="2017-04" db="EMBL/GenBank/DDBJ databases">
        <authorList>
            <person name="Varghese N."/>
            <person name="Submissions S."/>
        </authorList>
    </citation>
    <scope>NUCLEOTIDE SEQUENCE [LARGE SCALE GENOMIC DNA]</scope>
    <source>
        <strain evidence="12">DSM 16512</strain>
    </source>
</reference>
<evidence type="ECO:0000259" key="10">
    <source>
        <dbReference type="Pfam" id="PF01930"/>
    </source>
</evidence>
<accession>A0A1W1WRP0</accession>
<dbReference type="Gene3D" id="3.90.320.10">
    <property type="match status" value="1"/>
</dbReference>
<gene>
    <name evidence="11" type="ORF">SAMN05660197_0648</name>
</gene>
<dbReference type="GO" id="GO:0046872">
    <property type="term" value="F:metal ion binding"/>
    <property type="evidence" value="ECO:0007669"/>
    <property type="project" value="UniProtKB-KW"/>
</dbReference>
<evidence type="ECO:0000256" key="4">
    <source>
        <dbReference type="ARBA" id="ARBA00022839"/>
    </source>
</evidence>
<sequence>MKKLYITGIEIAYYFICKRKLWLFSKDITMEQNNQLVELGKIIHEITYKNKRKEIEFEGIKIDFFEKKNALIHEVKKGKTMEKAHVWQMKYYLYRLKLLGINCKGMIDYPLLRQRVTVILEKGDIEKLEDLINKIEEIKSLKIPPKVIDKIFCKKCSYYELCYA</sequence>
<keyword evidence="2 9" id="KW-0479">Metal-binding</keyword>
<dbReference type="EMBL" id="FWWZ01000001">
    <property type="protein sequence ID" value="SMC08872.1"/>
    <property type="molecule type" value="Genomic_DNA"/>
</dbReference>
<dbReference type="GO" id="GO:0051536">
    <property type="term" value="F:iron-sulfur cluster binding"/>
    <property type="evidence" value="ECO:0007669"/>
    <property type="project" value="UniProtKB-KW"/>
</dbReference>
<proteinExistence type="inferred from homology"/>
<organism evidence="11 12">
    <name type="scientific">Nitratiruptor tergarcus DSM 16512</name>
    <dbReference type="NCBI Taxonomy" id="1069081"/>
    <lineage>
        <taxon>Bacteria</taxon>
        <taxon>Pseudomonadati</taxon>
        <taxon>Campylobacterota</taxon>
        <taxon>Epsilonproteobacteria</taxon>
        <taxon>Nautiliales</taxon>
        <taxon>Nitratiruptoraceae</taxon>
        <taxon>Nitratiruptor</taxon>
    </lineage>
</organism>
<feature type="domain" description="DUF83" evidence="10">
    <location>
        <begin position="7"/>
        <end position="163"/>
    </location>
</feature>
<dbReference type="EC" id="3.1.12.1" evidence="9"/>
<keyword evidence="6 9" id="KW-0411">Iron-sulfur</keyword>
<dbReference type="GO" id="GO:0051607">
    <property type="term" value="P:defense response to virus"/>
    <property type="evidence" value="ECO:0007669"/>
    <property type="project" value="UniProtKB-KW"/>
</dbReference>
<keyword evidence="5 9" id="KW-0408">Iron</keyword>
<evidence type="ECO:0000256" key="1">
    <source>
        <dbReference type="ARBA" id="ARBA00022722"/>
    </source>
</evidence>
<comment type="cofactor">
    <cofactor evidence="9">
        <name>iron-sulfur cluster</name>
        <dbReference type="ChEBI" id="CHEBI:30408"/>
    </cofactor>
</comment>
<evidence type="ECO:0000313" key="12">
    <source>
        <dbReference type="Proteomes" id="UP000192602"/>
    </source>
</evidence>
<dbReference type="PANTHER" id="PTHR37168">
    <property type="entry name" value="CRISPR-ASSOCIATED EXONUCLEASE CAS4"/>
    <property type="match status" value="1"/>
</dbReference>
<keyword evidence="7 9" id="KW-0051">Antiviral defense</keyword>
<evidence type="ECO:0000256" key="9">
    <source>
        <dbReference type="RuleBase" id="RU365022"/>
    </source>
</evidence>
<evidence type="ECO:0000313" key="11">
    <source>
        <dbReference type="EMBL" id="SMC08872.1"/>
    </source>
</evidence>
<dbReference type="InterPro" id="IPR011604">
    <property type="entry name" value="PDDEXK-like_dom_sf"/>
</dbReference>